<protein>
    <submittedName>
        <fullName evidence="1">Uncharacterized protein</fullName>
    </submittedName>
</protein>
<comment type="caution">
    <text evidence="1">The sequence shown here is derived from an EMBL/GenBank/DDBJ whole genome shotgun (WGS) entry which is preliminary data.</text>
</comment>
<gene>
    <name evidence="1" type="ORF">L6452_18942</name>
</gene>
<keyword evidence="2" id="KW-1185">Reference proteome</keyword>
<organism evidence="1 2">
    <name type="scientific">Arctium lappa</name>
    <name type="common">Greater burdock</name>
    <name type="synonym">Lappa major</name>
    <dbReference type="NCBI Taxonomy" id="4217"/>
    <lineage>
        <taxon>Eukaryota</taxon>
        <taxon>Viridiplantae</taxon>
        <taxon>Streptophyta</taxon>
        <taxon>Embryophyta</taxon>
        <taxon>Tracheophyta</taxon>
        <taxon>Spermatophyta</taxon>
        <taxon>Magnoliopsida</taxon>
        <taxon>eudicotyledons</taxon>
        <taxon>Gunneridae</taxon>
        <taxon>Pentapetalae</taxon>
        <taxon>asterids</taxon>
        <taxon>campanulids</taxon>
        <taxon>Asterales</taxon>
        <taxon>Asteraceae</taxon>
        <taxon>Carduoideae</taxon>
        <taxon>Cardueae</taxon>
        <taxon>Arctiinae</taxon>
        <taxon>Arctium</taxon>
    </lineage>
</organism>
<sequence length="555" mass="62805">MLNSFIANYRFYLYVKSRLRVYAISKFPTMNSSSRMFPQFQQTNKTTYTYNTMIRSHLWNSNSIPQVAFEIYVKMKREGIDCDNYTYPFVLKACTMICGLWEGRQVQAEVVKVGFFDSNVFVINGLIGMYCKCRQMSCSRVLFDGFHGKDLVSWNLMLSGYAGCGDMAEARKVFDEMPERDVVSWSIMIDGYGKKIGDVSRARSLFDQMHKRDLVSWNTMIDSYAKVGDMVAARELFDEMEHKNVISWNIMIDGYSQHRDPKEALNVFNLMLSNDIKPDKFCVVGAISACGQLGALDQGRWIHIYIRKNKITLDNVVNTALVDMYMKCGSTEEARAVFVSMSERNVISWNVMISGLGINGFGDEALSYFDQMGKEGIQVDNLFYVSVLTVCSHAGFISEGLEIFRKIPKPKVEHYGCLIDLLGRAGKLGQALSFIASMPMEPNSDLWGSVLLACQVQKNVGLGEFVLNKLKKLDGDDCGVYVVMSNIYADNGMWECVTKMRKMVSEKGMRKESGKSVIEVVDGGVKEFVCGKKGRVHSDEIEQVLWSLSKIMDLE</sequence>
<dbReference type="EMBL" id="CM042052">
    <property type="protein sequence ID" value="KAI3718092.1"/>
    <property type="molecule type" value="Genomic_DNA"/>
</dbReference>
<evidence type="ECO:0000313" key="1">
    <source>
        <dbReference type="EMBL" id="KAI3718092.1"/>
    </source>
</evidence>
<accession>A0ACB9B7R9</accession>
<proteinExistence type="predicted"/>
<dbReference type="Proteomes" id="UP001055879">
    <property type="component" value="Linkage Group LG06"/>
</dbReference>
<evidence type="ECO:0000313" key="2">
    <source>
        <dbReference type="Proteomes" id="UP001055879"/>
    </source>
</evidence>
<name>A0ACB9B7R9_ARCLA</name>
<reference evidence="1 2" key="2">
    <citation type="journal article" date="2022" name="Mol. Ecol. Resour.">
        <title>The genomes of chicory, endive, great burdock and yacon provide insights into Asteraceae paleo-polyploidization history and plant inulin production.</title>
        <authorList>
            <person name="Fan W."/>
            <person name="Wang S."/>
            <person name="Wang H."/>
            <person name="Wang A."/>
            <person name="Jiang F."/>
            <person name="Liu H."/>
            <person name="Zhao H."/>
            <person name="Xu D."/>
            <person name="Zhang Y."/>
        </authorList>
    </citation>
    <scope>NUCLEOTIDE SEQUENCE [LARGE SCALE GENOMIC DNA]</scope>
    <source>
        <strain evidence="2">cv. Niubang</strain>
    </source>
</reference>
<reference evidence="2" key="1">
    <citation type="journal article" date="2022" name="Mol. Ecol. Resour.">
        <title>The genomes of chicory, endive, great burdock and yacon provide insights into Asteraceae palaeo-polyploidization history and plant inulin production.</title>
        <authorList>
            <person name="Fan W."/>
            <person name="Wang S."/>
            <person name="Wang H."/>
            <person name="Wang A."/>
            <person name="Jiang F."/>
            <person name="Liu H."/>
            <person name="Zhao H."/>
            <person name="Xu D."/>
            <person name="Zhang Y."/>
        </authorList>
    </citation>
    <scope>NUCLEOTIDE SEQUENCE [LARGE SCALE GENOMIC DNA]</scope>
    <source>
        <strain evidence="2">cv. Niubang</strain>
    </source>
</reference>